<feature type="transmembrane region" description="Helical" evidence="7">
    <location>
        <begin position="270"/>
        <end position="290"/>
    </location>
</feature>
<dbReference type="AlphaFoldDB" id="A0AAE1D281"/>
<keyword evidence="5 7" id="KW-1133">Transmembrane helix</keyword>
<dbReference type="GO" id="GO:0005886">
    <property type="term" value="C:plasma membrane"/>
    <property type="evidence" value="ECO:0007669"/>
    <property type="project" value="TreeGrafter"/>
</dbReference>
<dbReference type="PROSITE" id="PS01271">
    <property type="entry name" value="NA_SULFATE"/>
    <property type="match status" value="1"/>
</dbReference>
<dbReference type="EMBL" id="JAWDGP010005804">
    <property type="protein sequence ID" value="KAK3751907.1"/>
    <property type="molecule type" value="Genomic_DNA"/>
</dbReference>
<dbReference type="PANTHER" id="PTHR10283:SF82">
    <property type="entry name" value="SOLUTE CARRIER FAMILY 13 MEMBER 2"/>
    <property type="match status" value="1"/>
</dbReference>
<evidence type="ECO:0000256" key="7">
    <source>
        <dbReference type="SAM" id="Phobius"/>
    </source>
</evidence>
<dbReference type="GO" id="GO:0015141">
    <property type="term" value="F:succinate transmembrane transporter activity"/>
    <property type="evidence" value="ECO:0007669"/>
    <property type="project" value="UniProtKB-ARBA"/>
</dbReference>
<dbReference type="InterPro" id="IPR001898">
    <property type="entry name" value="SLC13A/DASS"/>
</dbReference>
<evidence type="ECO:0000256" key="6">
    <source>
        <dbReference type="ARBA" id="ARBA00023136"/>
    </source>
</evidence>
<evidence type="ECO:0000313" key="9">
    <source>
        <dbReference type="Proteomes" id="UP001283361"/>
    </source>
</evidence>
<evidence type="ECO:0000256" key="4">
    <source>
        <dbReference type="ARBA" id="ARBA00022692"/>
    </source>
</evidence>
<feature type="transmembrane region" description="Helical" evidence="7">
    <location>
        <begin position="545"/>
        <end position="564"/>
    </location>
</feature>
<feature type="transmembrane region" description="Helical" evidence="7">
    <location>
        <begin position="368"/>
        <end position="387"/>
    </location>
</feature>
<proteinExistence type="inferred from homology"/>
<keyword evidence="3" id="KW-0813">Transport</keyword>
<comment type="similarity">
    <text evidence="2">Belongs to the SLC13A/DASS transporter (TC 2.A.47) family. NADC subfamily.</text>
</comment>
<evidence type="ECO:0000313" key="8">
    <source>
        <dbReference type="EMBL" id="KAK3751907.1"/>
    </source>
</evidence>
<feature type="transmembrane region" description="Helical" evidence="7">
    <location>
        <begin position="88"/>
        <end position="105"/>
    </location>
</feature>
<name>A0AAE1D281_9GAST</name>
<dbReference type="Proteomes" id="UP001283361">
    <property type="component" value="Unassembled WGS sequence"/>
</dbReference>
<evidence type="ECO:0000256" key="5">
    <source>
        <dbReference type="ARBA" id="ARBA00022989"/>
    </source>
</evidence>
<gene>
    <name evidence="8" type="ORF">RRG08_047180</name>
</gene>
<evidence type="ECO:0000256" key="1">
    <source>
        <dbReference type="ARBA" id="ARBA00004141"/>
    </source>
</evidence>
<organism evidence="8 9">
    <name type="scientific">Elysia crispata</name>
    <name type="common">lettuce slug</name>
    <dbReference type="NCBI Taxonomy" id="231223"/>
    <lineage>
        <taxon>Eukaryota</taxon>
        <taxon>Metazoa</taxon>
        <taxon>Spiralia</taxon>
        <taxon>Lophotrochozoa</taxon>
        <taxon>Mollusca</taxon>
        <taxon>Gastropoda</taxon>
        <taxon>Heterobranchia</taxon>
        <taxon>Euthyneura</taxon>
        <taxon>Panpulmonata</taxon>
        <taxon>Sacoglossa</taxon>
        <taxon>Placobranchoidea</taxon>
        <taxon>Plakobranchidae</taxon>
        <taxon>Elysia</taxon>
    </lineage>
</organism>
<feature type="transmembrane region" description="Helical" evidence="7">
    <location>
        <begin position="500"/>
        <end position="524"/>
    </location>
</feature>
<sequence>MGFRDVLHEARRWQTLIIAISVPVLASPLPILTEHQAAKCGYILIVMGVYWVTEVIPLAVTALLPAVLLPLFGIMPVADVSMSYCKEPVMLLLGSLMVAVAVEKWNLHKRLALRSLTLVSAQPRWLLLGVILPTWFLSMWMSNTAATAMMMPMVSAILQEIKACQESDVDENGTLVPQEQEEMTMCESPADQALVMRVDTGVSVKPERSRAESSSRVLTFAKSFSLAVAYSANIGGMATLTGTGANIVFKGMSDGIYKKAKTDNPVNFANWLLLGVPLSTILVCSLWLWMQIYMEGVGCFKFWKRNTSSYHRVQTVLRREYDSLDKMSYAEKSVAVCFVMMALLWITRKPGFIPGWGDLFKPKYVGDSIPAIIFSMALFILPAQAPWSTRTDSTRKLNVQDGKLKPPVKLGTYEKLLDWPTVHEKMAWGVLLLLGGGFALADGCERSGLSAWVSSHLNGLSQLPTWAVTMLVSIVITLVTEVTSNAATTTLFVPILGQTAIGMGVNPLTLMIAVAIASSLAFMLPVATPPNSIVFAAGYLKIRDMVLVGLPMNIVALFFMNIMMNSWAVPVYNLNVLEESFRSSMNFSQPQT</sequence>
<keyword evidence="6 7" id="KW-0472">Membrane</keyword>
<feature type="transmembrane region" description="Helical" evidence="7">
    <location>
        <begin position="12"/>
        <end position="32"/>
    </location>
</feature>
<keyword evidence="9" id="KW-1185">Reference proteome</keyword>
<keyword evidence="4 7" id="KW-0812">Transmembrane</keyword>
<reference evidence="8" key="1">
    <citation type="journal article" date="2023" name="G3 (Bethesda)">
        <title>A reference genome for the long-term kleptoplast-retaining sea slug Elysia crispata morphotype clarki.</title>
        <authorList>
            <person name="Eastman K.E."/>
            <person name="Pendleton A.L."/>
            <person name="Shaikh M.A."/>
            <person name="Suttiyut T."/>
            <person name="Ogas R."/>
            <person name="Tomko P."/>
            <person name="Gavelis G."/>
            <person name="Widhalm J.R."/>
            <person name="Wisecaver J.H."/>
        </authorList>
    </citation>
    <scope>NUCLEOTIDE SEQUENCE</scope>
    <source>
        <strain evidence="8">ECLA1</strain>
    </source>
</reference>
<evidence type="ECO:0000256" key="2">
    <source>
        <dbReference type="ARBA" id="ARBA00006772"/>
    </source>
</evidence>
<evidence type="ECO:0000256" key="3">
    <source>
        <dbReference type="ARBA" id="ARBA00022448"/>
    </source>
</evidence>
<comment type="caution">
    <text evidence="8">The sequence shown here is derived from an EMBL/GenBank/DDBJ whole genome shotgun (WGS) entry which is preliminary data.</text>
</comment>
<feature type="transmembrane region" description="Helical" evidence="7">
    <location>
        <begin position="227"/>
        <end position="249"/>
    </location>
</feature>
<accession>A0AAE1D281</accession>
<feature type="transmembrane region" description="Helical" evidence="7">
    <location>
        <begin position="125"/>
        <end position="142"/>
    </location>
</feature>
<dbReference type="InterPro" id="IPR031312">
    <property type="entry name" value="Na/sul_symport_CS"/>
</dbReference>
<dbReference type="PANTHER" id="PTHR10283">
    <property type="entry name" value="SOLUTE CARRIER FAMILY 13 MEMBER"/>
    <property type="match status" value="1"/>
</dbReference>
<dbReference type="Pfam" id="PF00939">
    <property type="entry name" value="Na_sulph_symp"/>
    <property type="match status" value="1"/>
</dbReference>
<comment type="subcellular location">
    <subcellularLocation>
        <location evidence="1">Membrane</location>
        <topology evidence="1">Multi-pass membrane protein</topology>
    </subcellularLocation>
</comment>
<protein>
    <submittedName>
        <fullName evidence="8">Uncharacterized protein</fullName>
    </submittedName>
</protein>
<feature type="transmembrane region" description="Helical" evidence="7">
    <location>
        <begin position="44"/>
        <end position="68"/>
    </location>
</feature>